<reference evidence="2 3" key="1">
    <citation type="submission" date="2016-07" db="EMBL/GenBank/DDBJ databases">
        <title>Pervasive Adenine N6-methylation of Active Genes in Fungi.</title>
        <authorList>
            <consortium name="DOE Joint Genome Institute"/>
            <person name="Mondo S.J."/>
            <person name="Dannebaum R.O."/>
            <person name="Kuo R.C."/>
            <person name="Labutti K."/>
            <person name="Haridas S."/>
            <person name="Kuo A."/>
            <person name="Salamov A."/>
            <person name="Ahrendt S.R."/>
            <person name="Lipzen A."/>
            <person name="Sullivan W."/>
            <person name="Andreopoulos W.B."/>
            <person name="Clum A."/>
            <person name="Lindquist E."/>
            <person name="Daum C."/>
            <person name="Ramamoorthy G.K."/>
            <person name="Gryganskyi A."/>
            <person name="Culley D."/>
            <person name="Magnuson J.K."/>
            <person name="James T.Y."/>
            <person name="O'Malley M.A."/>
            <person name="Stajich J.E."/>
            <person name="Spatafora J.W."/>
            <person name="Visel A."/>
            <person name="Grigoriev I.V."/>
        </authorList>
    </citation>
    <scope>NUCLEOTIDE SEQUENCE [LARGE SCALE GENOMIC DNA]</scope>
    <source>
        <strain evidence="2 3">ATCC 12442</strain>
    </source>
</reference>
<proteinExistence type="predicted"/>
<gene>
    <name evidence="2" type="ORF">DL89DRAFT_264733</name>
</gene>
<dbReference type="RefSeq" id="XP_040748149.1">
    <property type="nucleotide sequence ID" value="XM_040886353.1"/>
</dbReference>
<protein>
    <submittedName>
        <fullName evidence="2">Uncharacterized protein</fullName>
    </submittedName>
</protein>
<evidence type="ECO:0000313" key="2">
    <source>
        <dbReference type="EMBL" id="ORX74938.1"/>
    </source>
</evidence>
<feature type="signal peptide" evidence="1">
    <location>
        <begin position="1"/>
        <end position="17"/>
    </location>
</feature>
<feature type="chain" id="PRO_5012982743" evidence="1">
    <location>
        <begin position="18"/>
        <end position="105"/>
    </location>
</feature>
<organism evidence="2 3">
    <name type="scientific">Linderina pennispora</name>
    <dbReference type="NCBI Taxonomy" id="61395"/>
    <lineage>
        <taxon>Eukaryota</taxon>
        <taxon>Fungi</taxon>
        <taxon>Fungi incertae sedis</taxon>
        <taxon>Zoopagomycota</taxon>
        <taxon>Kickxellomycotina</taxon>
        <taxon>Kickxellomycetes</taxon>
        <taxon>Kickxellales</taxon>
        <taxon>Kickxellaceae</taxon>
        <taxon>Linderina</taxon>
    </lineage>
</organism>
<evidence type="ECO:0000313" key="3">
    <source>
        <dbReference type="Proteomes" id="UP000193922"/>
    </source>
</evidence>
<dbReference type="EMBL" id="MCFD01000001">
    <property type="protein sequence ID" value="ORX74938.1"/>
    <property type="molecule type" value="Genomic_DNA"/>
</dbReference>
<accession>A0A1Y1WNR0</accession>
<dbReference type="Proteomes" id="UP000193922">
    <property type="component" value="Unassembled WGS sequence"/>
</dbReference>
<dbReference type="OrthoDB" id="10013825at2759"/>
<comment type="caution">
    <text evidence="2">The sequence shown here is derived from an EMBL/GenBank/DDBJ whole genome shotgun (WGS) entry which is preliminary data.</text>
</comment>
<dbReference type="Gene3D" id="3.30.10.10">
    <property type="entry name" value="Trypsin Inhibitor V, subunit A"/>
    <property type="match status" value="1"/>
</dbReference>
<name>A0A1Y1WNR0_9FUNG</name>
<dbReference type="GeneID" id="63803001"/>
<evidence type="ECO:0000256" key="1">
    <source>
        <dbReference type="SAM" id="SignalP"/>
    </source>
</evidence>
<keyword evidence="1" id="KW-0732">Signal</keyword>
<dbReference type="AlphaFoldDB" id="A0A1Y1WNR0"/>
<sequence length="105" mass="11158">MKLFATLALLLVSAAAAAVPAKRQAPGIGQDGCNAAKWGPLLVGKKIILPNKCVHGTHNNVFYAKGLPEGTRIIPPGTPVTADYRFNRLNLEVTSDYIGTKVWCG</sequence>
<keyword evidence="3" id="KW-1185">Reference proteome</keyword>